<evidence type="ECO:0000313" key="3">
    <source>
        <dbReference type="EMBL" id="SCF38386.1"/>
    </source>
</evidence>
<dbReference type="InterPro" id="IPR001031">
    <property type="entry name" value="Thioesterase"/>
</dbReference>
<gene>
    <name evidence="3" type="ORF">GA0070564_10780</name>
</gene>
<sequence length="263" mass="28901">MTAPTNATGVTGAGGRWFEPTEIDPDTTLRLFLFPHAGSGVSIYRDWGGLLPPSIAYQCVQLPGRQQRRGEPAFTEMEPLLDALRETIAAELDERPYAFFGHCMGAQLAYRLAAMLVADGERPPVLVAASGWAPEGFRTPTMEHARLPEEDLRQWIVDLGSLPADVMHDEELLAMVIPTLRADLAVCATAVDREERVPCPVVSYGGRSDPLMFPGAMASWQDRTVNYLGNSEFPGGHFYIEEHALTVTSDLVRHLQRLVAAAR</sequence>
<dbReference type="Gene3D" id="3.40.50.1820">
    <property type="entry name" value="alpha/beta hydrolase"/>
    <property type="match status" value="1"/>
</dbReference>
<comment type="similarity">
    <text evidence="1">Belongs to the thioesterase family.</text>
</comment>
<reference evidence="4" key="1">
    <citation type="submission" date="2016-06" db="EMBL/GenBank/DDBJ databases">
        <authorList>
            <person name="Varghese N."/>
            <person name="Submissions Spin"/>
        </authorList>
    </citation>
    <scope>NUCLEOTIDE SEQUENCE [LARGE SCALE GENOMIC DNA]</scope>
    <source>
        <strain evidence="4">DSM 44830</strain>
    </source>
</reference>
<feature type="domain" description="Thioesterase" evidence="2">
    <location>
        <begin position="30"/>
        <end position="245"/>
    </location>
</feature>
<dbReference type="AlphaFoldDB" id="A0A1C4ZZS6"/>
<protein>
    <submittedName>
        <fullName evidence="3">Surfactin synthase thioesterase subunit</fullName>
    </submittedName>
</protein>
<dbReference type="Proteomes" id="UP000199504">
    <property type="component" value="Unassembled WGS sequence"/>
</dbReference>
<dbReference type="PANTHER" id="PTHR11487">
    <property type="entry name" value="THIOESTERASE"/>
    <property type="match status" value="1"/>
</dbReference>
<dbReference type="Pfam" id="PF00975">
    <property type="entry name" value="Thioesterase"/>
    <property type="match status" value="1"/>
</dbReference>
<keyword evidence="4" id="KW-1185">Reference proteome</keyword>
<dbReference type="STRING" id="262898.GA0070564_10780"/>
<accession>A0A1C4ZZS6</accession>
<name>A0A1C4ZZS6_9ACTN</name>
<evidence type="ECO:0000259" key="2">
    <source>
        <dbReference type="Pfam" id="PF00975"/>
    </source>
</evidence>
<organism evidence="3 4">
    <name type="scientific">Micromonospora mirobrigensis</name>
    <dbReference type="NCBI Taxonomy" id="262898"/>
    <lineage>
        <taxon>Bacteria</taxon>
        <taxon>Bacillati</taxon>
        <taxon>Actinomycetota</taxon>
        <taxon>Actinomycetes</taxon>
        <taxon>Micromonosporales</taxon>
        <taxon>Micromonosporaceae</taxon>
        <taxon>Micromonospora</taxon>
    </lineage>
</organism>
<evidence type="ECO:0000256" key="1">
    <source>
        <dbReference type="ARBA" id="ARBA00007169"/>
    </source>
</evidence>
<dbReference type="InterPro" id="IPR029058">
    <property type="entry name" value="AB_hydrolase_fold"/>
</dbReference>
<dbReference type="SUPFAM" id="SSF53474">
    <property type="entry name" value="alpha/beta-Hydrolases"/>
    <property type="match status" value="1"/>
</dbReference>
<dbReference type="EMBL" id="FMCX01000007">
    <property type="protein sequence ID" value="SCF38386.1"/>
    <property type="molecule type" value="Genomic_DNA"/>
</dbReference>
<dbReference type="InterPro" id="IPR012223">
    <property type="entry name" value="TEII"/>
</dbReference>
<dbReference type="RefSeq" id="WP_091611980.1">
    <property type="nucleotide sequence ID" value="NZ_FMCX01000007.1"/>
</dbReference>
<dbReference type="PANTHER" id="PTHR11487:SF0">
    <property type="entry name" value="S-ACYL FATTY ACID SYNTHASE THIOESTERASE, MEDIUM CHAIN"/>
    <property type="match status" value="1"/>
</dbReference>
<evidence type="ECO:0000313" key="4">
    <source>
        <dbReference type="Proteomes" id="UP000199504"/>
    </source>
</evidence>
<dbReference type="GO" id="GO:0008610">
    <property type="term" value="P:lipid biosynthetic process"/>
    <property type="evidence" value="ECO:0007669"/>
    <property type="project" value="TreeGrafter"/>
</dbReference>
<proteinExistence type="inferred from homology"/>
<dbReference type="OrthoDB" id="8480037at2"/>